<dbReference type="Proteomes" id="UP000245391">
    <property type="component" value="Unassembled WGS sequence"/>
</dbReference>
<accession>A0A317F1G9</accession>
<sequence>MKKYLLLFITLISYSFGFAQEKLIKDIDLDGIKDTVYIDVKGFIVCQLSTQKFKKIKSKVIEIMNDNSRISGTKNGFEFRNNWMRAGYANQFRYNKALKKVQLIGMSRYEFGNAANDGSGESSVNLLNGDYLGNWNYFSVAKNKLIKIPTIKAKMVFAKIYLEDFGEETYFNFSDRCTKLYEQGKAKTQKVKG</sequence>
<reference evidence="2" key="1">
    <citation type="submission" date="2018-05" db="EMBL/GenBank/DDBJ databases">
        <title>Pedobacter paludis sp. nov., isolated from wetland soil.</title>
        <authorList>
            <person name="Zhang Y."/>
        </authorList>
    </citation>
    <scope>NUCLEOTIDE SEQUENCE [LARGE SCALE GENOMIC DNA]</scope>
    <source>
        <strain evidence="2">R-8</strain>
    </source>
</reference>
<evidence type="ECO:0000313" key="2">
    <source>
        <dbReference type="Proteomes" id="UP000245391"/>
    </source>
</evidence>
<dbReference type="RefSeq" id="WP_109927669.1">
    <property type="nucleotide sequence ID" value="NZ_QGNY01000001.1"/>
</dbReference>
<evidence type="ECO:0000313" key="1">
    <source>
        <dbReference type="EMBL" id="PWS33080.1"/>
    </source>
</evidence>
<dbReference type="AlphaFoldDB" id="A0A317F1G9"/>
<proteinExistence type="predicted"/>
<protein>
    <submittedName>
        <fullName evidence="1">Uncharacterized protein</fullName>
    </submittedName>
</protein>
<keyword evidence="2" id="KW-1185">Reference proteome</keyword>
<gene>
    <name evidence="1" type="ORF">DF947_00085</name>
</gene>
<comment type="caution">
    <text evidence="1">The sequence shown here is derived from an EMBL/GenBank/DDBJ whole genome shotgun (WGS) entry which is preliminary data.</text>
</comment>
<dbReference type="EMBL" id="QGNY01000001">
    <property type="protein sequence ID" value="PWS33080.1"/>
    <property type="molecule type" value="Genomic_DNA"/>
</dbReference>
<dbReference type="OrthoDB" id="1439845at2"/>
<name>A0A317F1G9_9SPHI</name>
<organism evidence="1 2">
    <name type="scientific">Pedobacter paludis</name>
    <dbReference type="NCBI Taxonomy" id="2203212"/>
    <lineage>
        <taxon>Bacteria</taxon>
        <taxon>Pseudomonadati</taxon>
        <taxon>Bacteroidota</taxon>
        <taxon>Sphingobacteriia</taxon>
        <taxon>Sphingobacteriales</taxon>
        <taxon>Sphingobacteriaceae</taxon>
        <taxon>Pedobacter</taxon>
    </lineage>
</organism>